<evidence type="ECO:0000313" key="15">
    <source>
        <dbReference type="Proteomes" id="UP000198243"/>
    </source>
</evidence>
<keyword evidence="6 10" id="KW-0378">Hydrolase</keyword>
<dbReference type="PROSITE" id="PS00137">
    <property type="entry name" value="SUBTILASE_HIS"/>
    <property type="match status" value="1"/>
</dbReference>
<keyword evidence="4 10" id="KW-0645">Protease</keyword>
<evidence type="ECO:0000256" key="3">
    <source>
        <dbReference type="ARBA" id="ARBA00022475"/>
    </source>
</evidence>
<dbReference type="InterPro" id="IPR022398">
    <property type="entry name" value="Peptidase_S8_His-AS"/>
</dbReference>
<comment type="subcellular location">
    <subcellularLocation>
        <location evidence="1">Cell membrane</location>
        <topology evidence="1">Single-pass membrane protein</topology>
    </subcellularLocation>
</comment>
<dbReference type="InterPro" id="IPR036852">
    <property type="entry name" value="Peptidase_S8/S53_dom_sf"/>
</dbReference>
<dbReference type="InterPro" id="IPR023827">
    <property type="entry name" value="Peptidase_S8_Asp-AS"/>
</dbReference>
<proteinExistence type="inferred from homology"/>
<evidence type="ECO:0000259" key="13">
    <source>
        <dbReference type="Pfam" id="PF00082"/>
    </source>
</evidence>
<dbReference type="InterPro" id="IPR015500">
    <property type="entry name" value="Peptidase_S8_subtilisin-rel"/>
</dbReference>
<evidence type="ECO:0000256" key="1">
    <source>
        <dbReference type="ARBA" id="ARBA00004162"/>
    </source>
</evidence>
<name>A0A1C4VFT6_9ACTN</name>
<gene>
    <name evidence="14" type="ORF">GA0070607_2027</name>
</gene>
<dbReference type="AlphaFoldDB" id="A0A1C4VFT6"/>
<feature type="active site" description="Charge relay system" evidence="10">
    <location>
        <position position="124"/>
    </location>
</feature>
<evidence type="ECO:0000256" key="6">
    <source>
        <dbReference type="ARBA" id="ARBA00022801"/>
    </source>
</evidence>
<feature type="chain" id="PRO_5008705856" evidence="12">
    <location>
        <begin position="47"/>
        <end position="415"/>
    </location>
</feature>
<evidence type="ECO:0000256" key="4">
    <source>
        <dbReference type="ARBA" id="ARBA00022670"/>
    </source>
</evidence>
<dbReference type="SUPFAM" id="SSF52743">
    <property type="entry name" value="Subtilisin-like"/>
    <property type="match status" value="1"/>
</dbReference>
<dbReference type="InterPro" id="IPR023834">
    <property type="entry name" value="T7SS_pept_S8A_mycosin"/>
</dbReference>
<organism evidence="14 15">
    <name type="scientific">Micromonospora coriariae</name>
    <dbReference type="NCBI Taxonomy" id="285665"/>
    <lineage>
        <taxon>Bacteria</taxon>
        <taxon>Bacillati</taxon>
        <taxon>Actinomycetota</taxon>
        <taxon>Actinomycetes</taxon>
        <taxon>Micromonosporales</taxon>
        <taxon>Micromonosporaceae</taxon>
        <taxon>Micromonospora</taxon>
    </lineage>
</organism>
<reference evidence="15" key="1">
    <citation type="submission" date="2016-06" db="EMBL/GenBank/DDBJ databases">
        <authorList>
            <person name="Varghese N."/>
            <person name="Submissions Spin"/>
        </authorList>
    </citation>
    <scope>NUCLEOTIDE SEQUENCE [LARGE SCALE GENOMIC DNA]</scope>
    <source>
        <strain evidence="15">DSM 44875</strain>
    </source>
</reference>
<evidence type="ECO:0000256" key="2">
    <source>
        <dbReference type="ARBA" id="ARBA00011073"/>
    </source>
</evidence>
<evidence type="ECO:0000256" key="7">
    <source>
        <dbReference type="ARBA" id="ARBA00022825"/>
    </source>
</evidence>
<keyword evidence="15" id="KW-1185">Reference proteome</keyword>
<dbReference type="GO" id="GO:0006508">
    <property type="term" value="P:proteolysis"/>
    <property type="evidence" value="ECO:0007669"/>
    <property type="project" value="UniProtKB-KW"/>
</dbReference>
<dbReference type="RefSeq" id="WP_231930933.1">
    <property type="nucleotide sequence ID" value="NZ_LT607412.1"/>
</dbReference>
<feature type="transmembrane region" description="Helical" evidence="11">
    <location>
        <begin position="373"/>
        <end position="395"/>
    </location>
</feature>
<dbReference type="PRINTS" id="PR00723">
    <property type="entry name" value="SUBTILISIN"/>
</dbReference>
<dbReference type="PANTHER" id="PTHR43806">
    <property type="entry name" value="PEPTIDASE S8"/>
    <property type="match status" value="1"/>
</dbReference>
<dbReference type="Proteomes" id="UP000198243">
    <property type="component" value="Chromosome I"/>
</dbReference>
<dbReference type="GO" id="GO:0004252">
    <property type="term" value="F:serine-type endopeptidase activity"/>
    <property type="evidence" value="ECO:0007669"/>
    <property type="project" value="UniProtKB-UniRule"/>
</dbReference>
<dbReference type="PROSITE" id="PS00136">
    <property type="entry name" value="SUBTILASE_ASP"/>
    <property type="match status" value="1"/>
</dbReference>
<dbReference type="PANTHER" id="PTHR43806:SF11">
    <property type="entry name" value="CEREVISIN-RELATED"/>
    <property type="match status" value="1"/>
</dbReference>
<keyword evidence="5 11" id="KW-0812">Transmembrane</keyword>
<feature type="signal peptide" evidence="12">
    <location>
        <begin position="1"/>
        <end position="46"/>
    </location>
</feature>
<feature type="active site" description="Charge relay system" evidence="10">
    <location>
        <position position="287"/>
    </location>
</feature>
<keyword evidence="12" id="KW-0732">Signal</keyword>
<dbReference type="InterPro" id="IPR000209">
    <property type="entry name" value="Peptidase_S8/S53_dom"/>
</dbReference>
<dbReference type="Gene3D" id="3.40.50.200">
    <property type="entry name" value="Peptidase S8/S53 domain"/>
    <property type="match status" value="1"/>
</dbReference>
<protein>
    <submittedName>
        <fullName evidence="14">Type VII secretion-associated serine protease mycosin</fullName>
    </submittedName>
</protein>
<keyword evidence="7 10" id="KW-0720">Serine protease</keyword>
<feature type="active site" description="Charge relay system" evidence="10">
    <location>
        <position position="89"/>
    </location>
</feature>
<keyword evidence="9 11" id="KW-0472">Membrane</keyword>
<evidence type="ECO:0000256" key="5">
    <source>
        <dbReference type="ARBA" id="ARBA00022692"/>
    </source>
</evidence>
<evidence type="ECO:0000313" key="14">
    <source>
        <dbReference type="EMBL" id="SCE82585.1"/>
    </source>
</evidence>
<evidence type="ECO:0000256" key="9">
    <source>
        <dbReference type="ARBA" id="ARBA00023136"/>
    </source>
</evidence>
<evidence type="ECO:0000256" key="11">
    <source>
        <dbReference type="SAM" id="Phobius"/>
    </source>
</evidence>
<dbReference type="PROSITE" id="PS51892">
    <property type="entry name" value="SUBTILASE"/>
    <property type="match status" value="1"/>
</dbReference>
<evidence type="ECO:0000256" key="12">
    <source>
        <dbReference type="SAM" id="SignalP"/>
    </source>
</evidence>
<dbReference type="GO" id="GO:0005886">
    <property type="term" value="C:plasma membrane"/>
    <property type="evidence" value="ECO:0007669"/>
    <property type="project" value="UniProtKB-SubCell"/>
</dbReference>
<accession>A0A1C4VFT6</accession>
<evidence type="ECO:0000256" key="8">
    <source>
        <dbReference type="ARBA" id="ARBA00022989"/>
    </source>
</evidence>
<comment type="similarity">
    <text evidence="2 10">Belongs to the peptidase S8 family.</text>
</comment>
<dbReference type="EMBL" id="LT607412">
    <property type="protein sequence ID" value="SCE82585.1"/>
    <property type="molecule type" value="Genomic_DNA"/>
</dbReference>
<dbReference type="Pfam" id="PF00082">
    <property type="entry name" value="Peptidase_S8"/>
    <property type="match status" value="1"/>
</dbReference>
<feature type="domain" description="Peptidase S8/S53" evidence="13">
    <location>
        <begin position="80"/>
        <end position="334"/>
    </location>
</feature>
<dbReference type="NCBIfam" id="TIGR03921">
    <property type="entry name" value="T7SS_mycosin"/>
    <property type="match status" value="1"/>
</dbReference>
<dbReference type="InterPro" id="IPR050131">
    <property type="entry name" value="Peptidase_S8_subtilisin-like"/>
</dbReference>
<evidence type="ECO:0000256" key="10">
    <source>
        <dbReference type="PROSITE-ProRule" id="PRU01240"/>
    </source>
</evidence>
<keyword evidence="3" id="KW-1003">Cell membrane</keyword>
<keyword evidence="8 11" id="KW-1133">Transmembrane helix</keyword>
<sequence>MRECLPLSATDPSRRRTGRAVRAVLSGTLAVLLGAALVAVPSPAVAAPPTCGPAGEDGLVEMPWALRRLDPASAWPLSRGDGVTVAVIDSGVSAAHPLLKGQVIEGRDFNGLEAKQGQCDMAGHGTMVAGIIAGKEGTGVPFSGIAPAARILPIRVLPDTRGTNDEALPGQIAAAIDYAVQQGADVINLSLVTLDRPELKAAVENALAKRVVLVAAAGNRQEQQQEKTGYPAAYDGVIAVAGVDEQGGHVGTSVSGAYVDVAAPGLNIVGPAPRGTGYRAEPTGGTSFAAAYVSGVAALVRAAHPGLDPHQVADRLERTADNPPDGHNAEVGYGVVNPYRAVSSLLGTRTDPPAGALPAPARSDDPLSWQRTAAIWAAAIGGLLAALLLAARPIVNRGRRRGWRPGRRTDSPITN</sequence>